<organism evidence="1 2">
    <name type="scientific">Petralouisia muris</name>
    <dbReference type="NCBI Taxonomy" id="3032872"/>
    <lineage>
        <taxon>Bacteria</taxon>
        <taxon>Bacillati</taxon>
        <taxon>Bacillota</taxon>
        <taxon>Clostridia</taxon>
        <taxon>Lachnospirales</taxon>
        <taxon>Lachnospiraceae</taxon>
        <taxon>Petralouisia</taxon>
    </lineage>
</organism>
<comment type="caution">
    <text evidence="1">The sequence shown here is derived from an EMBL/GenBank/DDBJ whole genome shotgun (WGS) entry which is preliminary data.</text>
</comment>
<gene>
    <name evidence="1" type="ORF">E5329_23665</name>
</gene>
<reference evidence="1" key="1">
    <citation type="submission" date="2019-04" db="EMBL/GenBank/DDBJ databases">
        <title>Microbes associate with the intestines of laboratory mice.</title>
        <authorList>
            <person name="Navarre W."/>
            <person name="Wong E."/>
            <person name="Huang K."/>
            <person name="Tropini C."/>
            <person name="Ng K."/>
            <person name="Yu B."/>
        </authorList>
    </citation>
    <scope>NUCLEOTIDE SEQUENCE</scope>
    <source>
        <strain evidence="1">NM01_1-7b</strain>
    </source>
</reference>
<protein>
    <submittedName>
        <fullName evidence="1">RbsB protein</fullName>
    </submittedName>
</protein>
<dbReference type="EMBL" id="SRYA01000078">
    <property type="protein sequence ID" value="TGY90925.1"/>
    <property type="molecule type" value="Genomic_DNA"/>
</dbReference>
<dbReference type="Proteomes" id="UP000304953">
    <property type="component" value="Unassembled WGS sequence"/>
</dbReference>
<proteinExistence type="predicted"/>
<accession>A0AC61RQ84</accession>
<sequence>MKKKVLAVLLTAAMAVSLTACGTNDGGNSANDGSSNQTQESSNDASDSAEEPSGEGADGAEGNDAASDDSEGFNPDKAADAMTIEEVREKNGAEVPVDADKKLGVVMKSLSNEFWRTLQEGYEAAAEDTGLKIDIQATTDESDETGQQTMTEALTTQGVNALLMSPISDSNLTSAVESANDADVLTVNVNDGLIAEANHYVGPNAYMNGQLAAEWISNKLGDEGQVAIVVGMAKAFAARERTAGFKEWITDNNSKLEVVAEQNADWDRQKAKELANTWITQYPDLKAIFCNNDDMALGVVEAVEESGADILVVGVDGIGEAYDSIRAGKLDATVDSFPFYMAQVAVECTLRSLAGQELPSAVATPQALIDSENVDTDAAEIINWTAPAYQK</sequence>
<evidence type="ECO:0000313" key="2">
    <source>
        <dbReference type="Proteomes" id="UP000304953"/>
    </source>
</evidence>
<keyword evidence="2" id="KW-1185">Reference proteome</keyword>
<evidence type="ECO:0000313" key="1">
    <source>
        <dbReference type="EMBL" id="TGY90925.1"/>
    </source>
</evidence>
<name>A0AC61RQ84_9FIRM</name>